<comment type="caution">
    <text evidence="3">The sequence shown here is derived from an EMBL/GenBank/DDBJ whole genome shotgun (WGS) entry which is preliminary data.</text>
</comment>
<dbReference type="GeneID" id="83182737"/>
<dbReference type="InterPro" id="IPR013658">
    <property type="entry name" value="SGL"/>
</dbReference>
<dbReference type="Gene3D" id="2.120.10.30">
    <property type="entry name" value="TolB, C-terminal domain"/>
    <property type="match status" value="1"/>
</dbReference>
<dbReference type="Proteomes" id="UP001150904">
    <property type="component" value="Unassembled WGS sequence"/>
</dbReference>
<dbReference type="InterPro" id="IPR011042">
    <property type="entry name" value="6-blade_b-propeller_TolB-like"/>
</dbReference>
<dbReference type="Pfam" id="PF08450">
    <property type="entry name" value="SGL"/>
    <property type="match status" value="1"/>
</dbReference>
<dbReference type="SUPFAM" id="SSF63829">
    <property type="entry name" value="Calcium-dependent phosphotriesterase"/>
    <property type="match status" value="1"/>
</dbReference>
<reference evidence="3" key="2">
    <citation type="journal article" date="2023" name="IMA Fungus">
        <title>Comparative genomic study of the Penicillium genus elucidates a diverse pangenome and 15 lateral gene transfer events.</title>
        <authorList>
            <person name="Petersen C."/>
            <person name="Sorensen T."/>
            <person name="Nielsen M.R."/>
            <person name="Sondergaard T.E."/>
            <person name="Sorensen J.L."/>
            <person name="Fitzpatrick D.A."/>
            <person name="Frisvad J.C."/>
            <person name="Nielsen K.L."/>
        </authorList>
    </citation>
    <scope>NUCLEOTIDE SEQUENCE</scope>
    <source>
        <strain evidence="3">IBT 15544</strain>
    </source>
</reference>
<dbReference type="InterPro" id="IPR052988">
    <property type="entry name" value="Oryzine_lactonohydrolase"/>
</dbReference>
<feature type="domain" description="SMP-30/Gluconolactonase/LRE-like region" evidence="2">
    <location>
        <begin position="306"/>
        <end position="551"/>
    </location>
</feature>
<evidence type="ECO:0000313" key="3">
    <source>
        <dbReference type="EMBL" id="KAJ5194936.1"/>
    </source>
</evidence>
<reference evidence="3" key="1">
    <citation type="submission" date="2022-12" db="EMBL/GenBank/DDBJ databases">
        <authorList>
            <person name="Petersen C."/>
        </authorList>
    </citation>
    <scope>NUCLEOTIDE SEQUENCE</scope>
    <source>
        <strain evidence="3">IBT 15544</strain>
    </source>
</reference>
<proteinExistence type="predicted"/>
<gene>
    <name evidence="3" type="ORF">N7498_008374</name>
</gene>
<keyword evidence="4" id="KW-1185">Reference proteome</keyword>
<evidence type="ECO:0000259" key="2">
    <source>
        <dbReference type="Pfam" id="PF08450"/>
    </source>
</evidence>
<feature type="signal peptide" evidence="1">
    <location>
        <begin position="1"/>
        <end position="20"/>
    </location>
</feature>
<dbReference type="EMBL" id="JAPQKR010000015">
    <property type="protein sequence ID" value="KAJ5194936.1"/>
    <property type="molecule type" value="Genomic_DNA"/>
</dbReference>
<evidence type="ECO:0000256" key="1">
    <source>
        <dbReference type="SAM" id="SignalP"/>
    </source>
</evidence>
<sequence>MHFLGTFIVAIAACSSCVSGVTIRNYRTATCKGNYAQCSNVSTRDCCDLSHNNVYTSSLFLGLPTTAIGAICARKGNLNCGTIKKAGHGLSLCLASGNSRGSYWFDCRSCRKRDLNDGSIDSDLLEQAESATGTVTPDIIAIEGRQFPIGGNTPQHVTDGLIEHFIADGNYADLPEEIKSYQLAESVGDEDLLGINQQAVLRVQHNATALACEDGFLNAIPAGFEQVSVSFVKDNLAVIPGEWEAGGIKTPFYDIQSDQPHVQDVLKKIKASDFIAWDSSFFGLIGAGAKLEKIQSFEGQSPRVHEAPAYVPETNELFFADTSETGWLWAVNVDTYETRKVERSPPLPNVNGGRYHKGRIYLTTNGSPVRGIYSVDPKDGTAVPILNNFRGRHLNSPNDLIFDADSNIWFTDPPYGWNQGFSGVQPPELPNGIYFFNTNTKALVSVSNSVVTTPNGLAFSPDGSTFYVADSNSTSGKPMSHSPSSVRNVWAFDIKGSILSSPRLVYSTEAGWPDGLQVTRRGYLMVAVLGGVDVVDPASGILLGKINTPDDIIFNLERGPSRGDYGMWLLTGQNFIYKVLI</sequence>
<feature type="chain" id="PRO_5040926999" description="SMP-30/Gluconolactonase/LRE-like region domain-containing protein" evidence="1">
    <location>
        <begin position="21"/>
        <end position="581"/>
    </location>
</feature>
<evidence type="ECO:0000313" key="4">
    <source>
        <dbReference type="Proteomes" id="UP001150904"/>
    </source>
</evidence>
<accession>A0A9W9M9M2</accession>
<protein>
    <recommendedName>
        <fullName evidence="2">SMP-30/Gluconolactonase/LRE-like region domain-containing protein</fullName>
    </recommendedName>
</protein>
<dbReference type="OrthoDB" id="423498at2759"/>
<name>A0A9W9M9M2_9EURO</name>
<dbReference type="PANTHER" id="PTHR47064:SF2">
    <property type="entry name" value="SMP-30_GLUCONOLACTONASE_LRE-LIKE REGION DOMAIN-CONTAINING PROTEIN-RELATED"/>
    <property type="match status" value="1"/>
</dbReference>
<dbReference type="PANTHER" id="PTHR47064">
    <property type="entry name" value="PUTATIVE (AFU_ORTHOLOGUE AFUA_1G08990)-RELATED"/>
    <property type="match status" value="1"/>
</dbReference>
<organism evidence="3 4">
    <name type="scientific">Penicillium cinerascens</name>
    <dbReference type="NCBI Taxonomy" id="70096"/>
    <lineage>
        <taxon>Eukaryota</taxon>
        <taxon>Fungi</taxon>
        <taxon>Dikarya</taxon>
        <taxon>Ascomycota</taxon>
        <taxon>Pezizomycotina</taxon>
        <taxon>Eurotiomycetes</taxon>
        <taxon>Eurotiomycetidae</taxon>
        <taxon>Eurotiales</taxon>
        <taxon>Aspergillaceae</taxon>
        <taxon>Penicillium</taxon>
    </lineage>
</organism>
<dbReference type="AlphaFoldDB" id="A0A9W9M9M2"/>
<dbReference type="RefSeq" id="XP_058305424.1">
    <property type="nucleotide sequence ID" value="XM_058455436.1"/>
</dbReference>
<keyword evidence="1" id="KW-0732">Signal</keyword>